<dbReference type="SUPFAM" id="SSF75304">
    <property type="entry name" value="Amidase signature (AS) enzymes"/>
    <property type="match status" value="1"/>
</dbReference>
<evidence type="ECO:0000259" key="1">
    <source>
        <dbReference type="Pfam" id="PF01425"/>
    </source>
</evidence>
<protein>
    <recommendedName>
        <fullName evidence="1">Amidase domain-containing protein</fullName>
    </recommendedName>
</protein>
<evidence type="ECO:0000313" key="3">
    <source>
        <dbReference type="Proteomes" id="UP001500540"/>
    </source>
</evidence>
<dbReference type="InterPro" id="IPR036928">
    <property type="entry name" value="AS_sf"/>
</dbReference>
<keyword evidence="3" id="KW-1185">Reference proteome</keyword>
<feature type="domain" description="Amidase" evidence="1">
    <location>
        <begin position="11"/>
        <end position="88"/>
    </location>
</feature>
<name>A0ABP7GSN8_9MICO</name>
<accession>A0ABP7GSN8</accession>
<sequence>MPRARACALSPDAVVFPAMADVAPADIDVAEASAALGWRNGVWVANGNLAIRHLGIPTVTVPMGTMADTGMPVGLTLAGRAYDDTALLALAAAFEATGRRRTEPPRTSRL</sequence>
<dbReference type="EMBL" id="BAABAF010000009">
    <property type="protein sequence ID" value="GAA3774309.1"/>
    <property type="molecule type" value="Genomic_DNA"/>
</dbReference>
<proteinExistence type="predicted"/>
<gene>
    <name evidence="2" type="ORF">GCM10022240_27640</name>
</gene>
<dbReference type="Gene3D" id="3.90.1300.10">
    <property type="entry name" value="Amidase signature (AS) domain"/>
    <property type="match status" value="1"/>
</dbReference>
<organism evidence="2 3">
    <name type="scientific">Microbacterium kribbense</name>
    <dbReference type="NCBI Taxonomy" id="433645"/>
    <lineage>
        <taxon>Bacteria</taxon>
        <taxon>Bacillati</taxon>
        <taxon>Actinomycetota</taxon>
        <taxon>Actinomycetes</taxon>
        <taxon>Micrococcales</taxon>
        <taxon>Microbacteriaceae</taxon>
        <taxon>Microbacterium</taxon>
    </lineage>
</organism>
<dbReference type="InterPro" id="IPR023631">
    <property type="entry name" value="Amidase_dom"/>
</dbReference>
<evidence type="ECO:0000313" key="2">
    <source>
        <dbReference type="EMBL" id="GAA3774309.1"/>
    </source>
</evidence>
<dbReference type="Proteomes" id="UP001500540">
    <property type="component" value="Unassembled WGS sequence"/>
</dbReference>
<comment type="caution">
    <text evidence="2">The sequence shown here is derived from an EMBL/GenBank/DDBJ whole genome shotgun (WGS) entry which is preliminary data.</text>
</comment>
<dbReference type="Pfam" id="PF01425">
    <property type="entry name" value="Amidase"/>
    <property type="match status" value="1"/>
</dbReference>
<reference evidence="3" key="1">
    <citation type="journal article" date="2019" name="Int. J. Syst. Evol. Microbiol.">
        <title>The Global Catalogue of Microorganisms (GCM) 10K type strain sequencing project: providing services to taxonomists for standard genome sequencing and annotation.</title>
        <authorList>
            <consortium name="The Broad Institute Genomics Platform"/>
            <consortium name="The Broad Institute Genome Sequencing Center for Infectious Disease"/>
            <person name="Wu L."/>
            <person name="Ma J."/>
        </authorList>
    </citation>
    <scope>NUCLEOTIDE SEQUENCE [LARGE SCALE GENOMIC DNA]</scope>
    <source>
        <strain evidence="3">JCM 16950</strain>
    </source>
</reference>